<keyword evidence="3" id="KW-1003">Cell membrane</keyword>
<keyword evidence="10" id="KW-1185">Reference proteome</keyword>
<proteinExistence type="inferred from homology"/>
<organism evidence="9 10">
    <name type="scientific">Paenibacillus planticolens</name>
    <dbReference type="NCBI Taxonomy" id="2654976"/>
    <lineage>
        <taxon>Bacteria</taxon>
        <taxon>Bacillati</taxon>
        <taxon>Bacillota</taxon>
        <taxon>Bacilli</taxon>
        <taxon>Bacillales</taxon>
        <taxon>Paenibacillaceae</taxon>
        <taxon>Paenibacillus</taxon>
    </lineage>
</organism>
<sequence>MTKPILTKQDIHFRLRTCTEYGQASFAGIASLILALVLLINSFQGGAALAVKPAIFAAFASYLIFALLQLGTMALIRRDLLLYGELRRTTRRLGYVLLISLLTANIFVVTAAFQLIKSKKSAAYTLAVYALLTTVFVFAISALNVFKPYVSNLFVPGMSLLLVGGAIQLLVLLLITRYSDDALMPKWMWIAAVLLLATSITGNLFALALGILLIARLRNRTDSSGPKLSEVIDRLSRSSTSMLGLWFIGFLIAISLCSYLTFDYGMAIDNNYGAILQSPSLTYPLGTDNFGRCLFSRIVFGARISLFVGILSTLIPVIIGGSLGAISGYYGRGTDNLIMRALDILYAIPGILLAIAIIAAFGASTVNLILALSIGAIPTYARTMRANVLLVSSLEYVQAARAFGAGDLIILLRHIVPNSLAPMIVKSTLTVGGAIIATSSLSFLGLGVEPHIPEWGNILKVGSSYLETNAYTAIYPGLAIIALVLSFNFLGDGLRDALDPKLD</sequence>
<dbReference type="PROSITE" id="PS50928">
    <property type="entry name" value="ABC_TM1"/>
    <property type="match status" value="1"/>
</dbReference>
<feature type="transmembrane region" description="Helical" evidence="7">
    <location>
        <begin position="122"/>
        <end position="146"/>
    </location>
</feature>
<evidence type="ECO:0000259" key="8">
    <source>
        <dbReference type="PROSITE" id="PS50928"/>
    </source>
</evidence>
<feature type="transmembrane region" description="Helical" evidence="7">
    <location>
        <begin position="351"/>
        <end position="376"/>
    </location>
</feature>
<dbReference type="Proteomes" id="UP000618579">
    <property type="component" value="Unassembled WGS sequence"/>
</dbReference>
<feature type="transmembrane region" description="Helical" evidence="7">
    <location>
        <begin position="21"/>
        <end position="43"/>
    </location>
</feature>
<feature type="transmembrane region" description="Helical" evidence="7">
    <location>
        <begin position="153"/>
        <end position="175"/>
    </location>
</feature>
<feature type="transmembrane region" description="Helical" evidence="7">
    <location>
        <begin position="468"/>
        <end position="491"/>
    </location>
</feature>
<comment type="caution">
    <text evidence="9">The sequence shown here is derived from an EMBL/GenBank/DDBJ whole genome shotgun (WGS) entry which is preliminary data.</text>
</comment>
<reference evidence="9 10" key="1">
    <citation type="submission" date="2019-10" db="EMBL/GenBank/DDBJ databases">
        <title>Description of Paenibacillus pedi sp. nov.</title>
        <authorList>
            <person name="Carlier A."/>
            <person name="Qi S."/>
        </authorList>
    </citation>
    <scope>NUCLEOTIDE SEQUENCE [LARGE SCALE GENOMIC DNA]</scope>
    <source>
        <strain evidence="9 10">LMG 31457</strain>
    </source>
</reference>
<evidence type="ECO:0000256" key="5">
    <source>
        <dbReference type="ARBA" id="ARBA00022989"/>
    </source>
</evidence>
<evidence type="ECO:0000256" key="3">
    <source>
        <dbReference type="ARBA" id="ARBA00022475"/>
    </source>
</evidence>
<evidence type="ECO:0000313" key="10">
    <source>
        <dbReference type="Proteomes" id="UP000618579"/>
    </source>
</evidence>
<protein>
    <submittedName>
        <fullName evidence="9">ABC transporter permease subunit</fullName>
    </submittedName>
</protein>
<accession>A0ABX1ZVL0</accession>
<evidence type="ECO:0000256" key="1">
    <source>
        <dbReference type="ARBA" id="ARBA00004651"/>
    </source>
</evidence>
<keyword evidence="2 7" id="KW-0813">Transport</keyword>
<evidence type="ECO:0000313" key="9">
    <source>
        <dbReference type="EMBL" id="NOV03733.1"/>
    </source>
</evidence>
<dbReference type="InterPro" id="IPR050366">
    <property type="entry name" value="BP-dependent_transpt_permease"/>
</dbReference>
<dbReference type="PANTHER" id="PTHR43386:SF1">
    <property type="entry name" value="D,D-DIPEPTIDE TRANSPORT SYSTEM PERMEASE PROTEIN DDPC-RELATED"/>
    <property type="match status" value="1"/>
</dbReference>
<dbReference type="Pfam" id="PF00528">
    <property type="entry name" value="BPD_transp_1"/>
    <property type="match status" value="1"/>
</dbReference>
<comment type="subcellular location">
    <subcellularLocation>
        <location evidence="1 7">Cell membrane</location>
        <topology evidence="1 7">Multi-pass membrane protein</topology>
    </subcellularLocation>
</comment>
<feature type="transmembrane region" description="Helical" evidence="7">
    <location>
        <begin position="96"/>
        <end position="116"/>
    </location>
</feature>
<keyword evidence="6 7" id="KW-0472">Membrane</keyword>
<evidence type="ECO:0000256" key="6">
    <source>
        <dbReference type="ARBA" id="ARBA00023136"/>
    </source>
</evidence>
<dbReference type="CDD" id="cd06261">
    <property type="entry name" value="TM_PBP2"/>
    <property type="match status" value="1"/>
</dbReference>
<feature type="domain" description="ABC transmembrane type-1" evidence="8">
    <location>
        <begin position="302"/>
        <end position="491"/>
    </location>
</feature>
<dbReference type="InterPro" id="IPR035906">
    <property type="entry name" value="MetI-like_sf"/>
</dbReference>
<feature type="transmembrane region" description="Helical" evidence="7">
    <location>
        <begin position="55"/>
        <end position="76"/>
    </location>
</feature>
<feature type="transmembrane region" description="Helical" evidence="7">
    <location>
        <begin position="396"/>
        <end position="416"/>
    </location>
</feature>
<evidence type="ECO:0000256" key="2">
    <source>
        <dbReference type="ARBA" id="ARBA00022448"/>
    </source>
</evidence>
<evidence type="ECO:0000256" key="4">
    <source>
        <dbReference type="ARBA" id="ARBA00022692"/>
    </source>
</evidence>
<dbReference type="SUPFAM" id="SSF161098">
    <property type="entry name" value="MetI-like"/>
    <property type="match status" value="1"/>
</dbReference>
<feature type="transmembrane region" description="Helical" evidence="7">
    <location>
        <begin position="428"/>
        <end position="448"/>
    </location>
</feature>
<name>A0ABX1ZVL0_9BACL</name>
<dbReference type="Gene3D" id="1.10.3720.10">
    <property type="entry name" value="MetI-like"/>
    <property type="match status" value="1"/>
</dbReference>
<evidence type="ECO:0000256" key="7">
    <source>
        <dbReference type="RuleBase" id="RU363032"/>
    </source>
</evidence>
<feature type="transmembrane region" description="Helical" evidence="7">
    <location>
        <begin position="304"/>
        <end position="330"/>
    </location>
</feature>
<dbReference type="RefSeq" id="WP_171686537.1">
    <property type="nucleotide sequence ID" value="NZ_WHNZ01000064.1"/>
</dbReference>
<dbReference type="EMBL" id="WHNZ01000064">
    <property type="protein sequence ID" value="NOV03733.1"/>
    <property type="molecule type" value="Genomic_DNA"/>
</dbReference>
<keyword evidence="4 7" id="KW-0812">Transmembrane</keyword>
<comment type="similarity">
    <text evidence="7">Belongs to the binding-protein-dependent transport system permease family.</text>
</comment>
<dbReference type="PANTHER" id="PTHR43386">
    <property type="entry name" value="OLIGOPEPTIDE TRANSPORT SYSTEM PERMEASE PROTEIN APPC"/>
    <property type="match status" value="1"/>
</dbReference>
<gene>
    <name evidence="9" type="ORF">GC097_27365</name>
</gene>
<keyword evidence="5 7" id="KW-1133">Transmembrane helix</keyword>
<feature type="transmembrane region" description="Helical" evidence="7">
    <location>
        <begin position="187"/>
        <end position="215"/>
    </location>
</feature>
<dbReference type="InterPro" id="IPR000515">
    <property type="entry name" value="MetI-like"/>
</dbReference>
<feature type="transmembrane region" description="Helical" evidence="7">
    <location>
        <begin position="243"/>
        <end position="262"/>
    </location>
</feature>